<dbReference type="InterPro" id="IPR045135">
    <property type="entry name" value="Rpn7_N"/>
</dbReference>
<dbReference type="PANTHER" id="PTHR14145:SF1">
    <property type="entry name" value="26S PROTEASOME NON-ATPASE REGULATORY SUBUNIT 6"/>
    <property type="match status" value="1"/>
</dbReference>
<keyword evidence="4" id="KW-1185">Reference proteome</keyword>
<dbReference type="PANTHER" id="PTHR14145">
    <property type="entry name" value="26S PROTESOME SUBUNIT 6"/>
    <property type="match status" value="1"/>
</dbReference>
<protein>
    <recommendedName>
        <fullName evidence="2">PCI domain-containing protein</fullName>
    </recommendedName>
</protein>
<name>A0A9W6ZC11_9STRA</name>
<dbReference type="Proteomes" id="UP001165122">
    <property type="component" value="Unassembled WGS sequence"/>
</dbReference>
<evidence type="ECO:0000313" key="3">
    <source>
        <dbReference type="EMBL" id="GMH47380.1"/>
    </source>
</evidence>
<dbReference type="SMART" id="SM00088">
    <property type="entry name" value="PINT"/>
    <property type="match status" value="1"/>
</dbReference>
<comment type="caution">
    <text evidence="3">The sequence shown here is derived from an EMBL/GenBank/DDBJ whole genome shotgun (WGS) entry which is preliminary data.</text>
</comment>
<reference evidence="4" key="1">
    <citation type="journal article" date="2023" name="Commun. Biol.">
        <title>Genome analysis of Parmales, the sister group of diatoms, reveals the evolutionary specialization of diatoms from phago-mixotrophs to photoautotrophs.</title>
        <authorList>
            <person name="Ban H."/>
            <person name="Sato S."/>
            <person name="Yoshikawa S."/>
            <person name="Yamada K."/>
            <person name="Nakamura Y."/>
            <person name="Ichinomiya M."/>
            <person name="Sato N."/>
            <person name="Blanc-Mathieu R."/>
            <person name="Endo H."/>
            <person name="Kuwata A."/>
            <person name="Ogata H."/>
        </authorList>
    </citation>
    <scope>NUCLEOTIDE SEQUENCE [LARGE SCALE GENOMIC DNA]</scope>
    <source>
        <strain evidence="4">NIES 3700</strain>
    </source>
</reference>
<keyword evidence="1" id="KW-0647">Proteasome</keyword>
<dbReference type="InterPro" id="IPR049549">
    <property type="entry name" value="RPN7_PSMD6_C"/>
</dbReference>
<evidence type="ECO:0000256" key="1">
    <source>
        <dbReference type="ARBA" id="ARBA00022942"/>
    </source>
</evidence>
<dbReference type="Pfam" id="PF21154">
    <property type="entry name" value="RPN7_PSMD6_C"/>
    <property type="match status" value="1"/>
</dbReference>
<dbReference type="InterPro" id="IPR036390">
    <property type="entry name" value="WH_DNA-bd_sf"/>
</dbReference>
<proteinExistence type="predicted"/>
<accession>A0A9W6ZC11</accession>
<dbReference type="AlphaFoldDB" id="A0A9W6ZC11"/>
<dbReference type="OrthoDB" id="1452at2759"/>
<organism evidence="3 4">
    <name type="scientific">Triparma laevis f. longispina</name>
    <dbReference type="NCBI Taxonomy" id="1714387"/>
    <lineage>
        <taxon>Eukaryota</taxon>
        <taxon>Sar</taxon>
        <taxon>Stramenopiles</taxon>
        <taxon>Ochrophyta</taxon>
        <taxon>Bolidophyceae</taxon>
        <taxon>Parmales</taxon>
        <taxon>Triparmaceae</taxon>
        <taxon>Triparma</taxon>
    </lineage>
</organism>
<gene>
    <name evidence="3" type="ORF">TrLO_g2690</name>
</gene>
<evidence type="ECO:0000259" key="2">
    <source>
        <dbReference type="PROSITE" id="PS50250"/>
    </source>
</evidence>
<dbReference type="PROSITE" id="PS50250">
    <property type="entry name" value="PCI"/>
    <property type="match status" value="1"/>
</dbReference>
<dbReference type="Pfam" id="PF10602">
    <property type="entry name" value="RPN7"/>
    <property type="match status" value="1"/>
</dbReference>
<dbReference type="EMBL" id="BRXW01000356">
    <property type="protein sequence ID" value="GMH47380.1"/>
    <property type="molecule type" value="Genomic_DNA"/>
</dbReference>
<dbReference type="InterPro" id="IPR019585">
    <property type="entry name" value="Rpn7/CSN1"/>
</dbReference>
<feature type="domain" description="PCI" evidence="2">
    <location>
        <begin position="180"/>
        <end position="350"/>
    </location>
</feature>
<dbReference type="GO" id="GO:0000502">
    <property type="term" value="C:proteasome complex"/>
    <property type="evidence" value="ECO:0007669"/>
    <property type="project" value="UniProtKB-KW"/>
</dbReference>
<sequence>MPDVKKKESKEEPKSYPDMELCELYHQVGASEEVKAKVLELQSTKLWELWGSSWGAMPSDLTKAVEEEEAKLKAALETAKEEEGETDILDAYFALASFYSRMGDKDSAVLTFDSILALSKLSSQKKLEALMGKSRIFSFFSLSPTKILEQAHEVAEAGGDWDKRNRLKVYKGLDCIVRRDFETAAKLLASCVKTFSCEELITFDGFCLLAVILNTLNMSRVDLKKDIIDGPEIRGALREGFGKQAREVCEALHSCEYSTYFKAVVALEPVLESSRYLSQHKSFIVRELVVKGYQQFLQSYKSVKLSSMAEAFGVTEQFLDAHLCRFINAGRLMAKIDSVEGQVETTVADKKNQQYRAVIEEGDKVLNRVQRLSRVVDV</sequence>
<dbReference type="GO" id="GO:0043161">
    <property type="term" value="P:proteasome-mediated ubiquitin-dependent protein catabolic process"/>
    <property type="evidence" value="ECO:0007669"/>
    <property type="project" value="TreeGrafter"/>
</dbReference>
<dbReference type="Gene3D" id="1.25.40.570">
    <property type="match status" value="1"/>
</dbReference>
<evidence type="ECO:0000313" key="4">
    <source>
        <dbReference type="Proteomes" id="UP001165122"/>
    </source>
</evidence>
<dbReference type="SUPFAM" id="SSF46785">
    <property type="entry name" value="Winged helix' DNA-binding domain"/>
    <property type="match status" value="1"/>
</dbReference>
<dbReference type="InterPro" id="IPR000717">
    <property type="entry name" value="PCI_dom"/>
</dbReference>
<dbReference type="Pfam" id="PF01399">
    <property type="entry name" value="PCI"/>
    <property type="match status" value="1"/>
</dbReference>